<dbReference type="Proteomes" id="UP001159427">
    <property type="component" value="Unassembled WGS sequence"/>
</dbReference>
<evidence type="ECO:0000256" key="4">
    <source>
        <dbReference type="SAM" id="Phobius"/>
    </source>
</evidence>
<feature type="non-terminal residue" evidence="6">
    <location>
        <position position="1"/>
    </location>
</feature>
<dbReference type="PROSITE" id="PS00107">
    <property type="entry name" value="PROTEIN_KINASE_ATP"/>
    <property type="match status" value="1"/>
</dbReference>
<comment type="subcellular location">
    <subcellularLocation>
        <location evidence="1">Membrane</location>
        <topology evidence="1">Single-pass membrane protein</topology>
    </subcellularLocation>
</comment>
<dbReference type="InterPro" id="IPR017441">
    <property type="entry name" value="Protein_kinase_ATP_BS"/>
</dbReference>
<comment type="catalytic activity">
    <reaction evidence="2">
        <text>L-tyrosyl-[protein] + ATP = O-phospho-L-tyrosyl-[protein] + ADP + H(+)</text>
        <dbReference type="Rhea" id="RHEA:10596"/>
        <dbReference type="Rhea" id="RHEA-COMP:10136"/>
        <dbReference type="Rhea" id="RHEA-COMP:20101"/>
        <dbReference type="ChEBI" id="CHEBI:15378"/>
        <dbReference type="ChEBI" id="CHEBI:30616"/>
        <dbReference type="ChEBI" id="CHEBI:46858"/>
        <dbReference type="ChEBI" id="CHEBI:61978"/>
        <dbReference type="ChEBI" id="CHEBI:456216"/>
        <dbReference type="EC" id="2.7.10.1"/>
    </reaction>
</comment>
<gene>
    <name evidence="6" type="ORF">PEVE_00041110</name>
</gene>
<dbReference type="PANTHER" id="PTHR24416:SF621">
    <property type="entry name" value="TYROSINE KINASE RECEPTOR CAD96CA"/>
    <property type="match status" value="1"/>
</dbReference>
<protein>
    <recommendedName>
        <fullName evidence="5">Protein kinase domain-containing protein</fullName>
    </recommendedName>
</protein>
<evidence type="ECO:0000313" key="7">
    <source>
        <dbReference type="Proteomes" id="UP001159427"/>
    </source>
</evidence>
<dbReference type="InterPro" id="IPR008266">
    <property type="entry name" value="Tyr_kinase_AS"/>
</dbReference>
<dbReference type="SMART" id="SM00219">
    <property type="entry name" value="TyrKc"/>
    <property type="match status" value="1"/>
</dbReference>
<feature type="binding site" evidence="3">
    <location>
        <position position="240"/>
    </location>
    <ligand>
        <name>ATP</name>
        <dbReference type="ChEBI" id="CHEBI:30616"/>
    </ligand>
</feature>
<organism evidence="6 7">
    <name type="scientific">Porites evermanni</name>
    <dbReference type="NCBI Taxonomy" id="104178"/>
    <lineage>
        <taxon>Eukaryota</taxon>
        <taxon>Metazoa</taxon>
        <taxon>Cnidaria</taxon>
        <taxon>Anthozoa</taxon>
        <taxon>Hexacorallia</taxon>
        <taxon>Scleractinia</taxon>
        <taxon>Fungiina</taxon>
        <taxon>Poritidae</taxon>
        <taxon>Porites</taxon>
    </lineage>
</organism>
<feature type="transmembrane region" description="Helical" evidence="4">
    <location>
        <begin position="86"/>
        <end position="107"/>
    </location>
</feature>
<evidence type="ECO:0000313" key="6">
    <source>
        <dbReference type="EMBL" id="CAH3045668.1"/>
    </source>
</evidence>
<keyword evidence="4" id="KW-1133">Transmembrane helix</keyword>
<dbReference type="Pfam" id="PF07714">
    <property type="entry name" value="PK_Tyr_Ser-Thr"/>
    <property type="match status" value="1"/>
</dbReference>
<dbReference type="InterPro" id="IPR011009">
    <property type="entry name" value="Kinase-like_dom_sf"/>
</dbReference>
<dbReference type="PANTHER" id="PTHR24416">
    <property type="entry name" value="TYROSINE-PROTEIN KINASE RECEPTOR"/>
    <property type="match status" value="1"/>
</dbReference>
<evidence type="ECO:0000256" key="3">
    <source>
        <dbReference type="PROSITE-ProRule" id="PRU10141"/>
    </source>
</evidence>
<dbReference type="Gene3D" id="1.10.510.10">
    <property type="entry name" value="Transferase(Phosphotransferase) domain 1"/>
    <property type="match status" value="1"/>
</dbReference>
<name>A0ABN8NBD2_9CNID</name>
<evidence type="ECO:0000259" key="5">
    <source>
        <dbReference type="PROSITE" id="PS50011"/>
    </source>
</evidence>
<dbReference type="CDD" id="cd00192">
    <property type="entry name" value="PTKc"/>
    <property type="match status" value="1"/>
</dbReference>
<dbReference type="EMBL" id="CALNXI010000772">
    <property type="protein sequence ID" value="CAH3045668.1"/>
    <property type="molecule type" value="Genomic_DNA"/>
</dbReference>
<reference evidence="6 7" key="1">
    <citation type="submission" date="2022-05" db="EMBL/GenBank/DDBJ databases">
        <authorList>
            <consortium name="Genoscope - CEA"/>
            <person name="William W."/>
        </authorList>
    </citation>
    <scope>NUCLEOTIDE SEQUENCE [LARGE SCALE GENOMIC DNA]</scope>
</reference>
<dbReference type="InterPro" id="IPR020635">
    <property type="entry name" value="Tyr_kinase_cat_dom"/>
</dbReference>
<keyword evidence="7" id="KW-1185">Reference proteome</keyword>
<feature type="domain" description="Protein kinase" evidence="5">
    <location>
        <begin position="206"/>
        <end position="490"/>
    </location>
</feature>
<dbReference type="PROSITE" id="PS50011">
    <property type="entry name" value="PROTEIN_KINASE_DOM"/>
    <property type="match status" value="1"/>
</dbReference>
<keyword evidence="3" id="KW-0067">ATP-binding</keyword>
<dbReference type="InterPro" id="IPR050122">
    <property type="entry name" value="RTK"/>
</dbReference>
<keyword evidence="4" id="KW-0472">Membrane</keyword>
<keyword evidence="3" id="KW-0547">Nucleotide-binding</keyword>
<dbReference type="InterPro" id="IPR000719">
    <property type="entry name" value="Prot_kinase_dom"/>
</dbReference>
<dbReference type="PRINTS" id="PR00109">
    <property type="entry name" value="TYRKINASE"/>
</dbReference>
<dbReference type="Gene3D" id="3.30.200.20">
    <property type="entry name" value="Phosphorylase Kinase, domain 1"/>
    <property type="match status" value="1"/>
</dbReference>
<keyword evidence="4" id="KW-0812">Transmembrane</keyword>
<comment type="caution">
    <text evidence="6">The sequence shown here is derived from an EMBL/GenBank/DDBJ whole genome shotgun (WGS) entry which is preliminary data.</text>
</comment>
<accession>A0ABN8NBD2</accession>
<proteinExistence type="predicted"/>
<sequence length="509" mass="57062">RCGSLIVDLALKFSSIVTEKRVLNILKEAAKDGTFWEFSVETSSTIGARPANKSAKSPDGGTSTPITHNGMISVEVCVGCSCNCNLLKALVGVFAAVIVALSFYILWLHRKGNNFINFTAYGYALFSRDTKKSKPAMEMNDFQSGHTSSRDNISDVSSPIQYMALDAARRSNDPAESQLTEDASELGQYAPLNLSTLSFEIPRENVTIEKIIGQGSFGQVAKGTVMSLHERPQETLVAIKMLKANAPEPDRKDLLSELGVMKTLKPHPHVIKLLGCVTEYDPLLVLIEYVPYGDLLGYLRKSRGLNDTYYKDPDIKPQTSLTSQQLMKFAREIADGMSYLSSRSIIHRDLAARNVLVGERETCKVTDFGMARDVQQENIYERKTKGRLPVKWTAYEALLHGRYTTQSDVWSYGVLLYEIFTIGGSPYPRMDGRKIVNLLQEGYRMPKPKHVDHELYKIMTLCWLEDPSARPSFSELGVKLKKMENQHKGLINMKLYDQQLYANVEDLTV</sequence>
<dbReference type="InterPro" id="IPR001245">
    <property type="entry name" value="Ser-Thr/Tyr_kinase_cat_dom"/>
</dbReference>
<dbReference type="SUPFAM" id="SSF56112">
    <property type="entry name" value="Protein kinase-like (PK-like)"/>
    <property type="match status" value="1"/>
</dbReference>
<dbReference type="PROSITE" id="PS00109">
    <property type="entry name" value="PROTEIN_KINASE_TYR"/>
    <property type="match status" value="1"/>
</dbReference>
<evidence type="ECO:0000256" key="2">
    <source>
        <dbReference type="ARBA" id="ARBA00051243"/>
    </source>
</evidence>
<evidence type="ECO:0000256" key="1">
    <source>
        <dbReference type="ARBA" id="ARBA00004167"/>
    </source>
</evidence>